<evidence type="ECO:0000259" key="7">
    <source>
        <dbReference type="SMART" id="SM00859"/>
    </source>
</evidence>
<dbReference type="Proteomes" id="UP000824073">
    <property type="component" value="Unassembled WGS sequence"/>
</dbReference>
<keyword evidence="5 6" id="KW-0560">Oxidoreductase</keyword>
<dbReference type="SMART" id="SM00859">
    <property type="entry name" value="Semialdhyde_dh"/>
    <property type="match status" value="1"/>
</dbReference>
<dbReference type="EC" id="1.2.1.38" evidence="6"/>
<comment type="subcellular location">
    <subcellularLocation>
        <location evidence="6">Cytoplasm</location>
    </subcellularLocation>
</comment>
<dbReference type="CDD" id="cd23935">
    <property type="entry name" value="AGPR_2_C"/>
    <property type="match status" value="1"/>
</dbReference>
<evidence type="ECO:0000256" key="4">
    <source>
        <dbReference type="ARBA" id="ARBA00022857"/>
    </source>
</evidence>
<dbReference type="InterPro" id="IPR000534">
    <property type="entry name" value="Semialdehyde_DH_NAD-bd"/>
</dbReference>
<dbReference type="InterPro" id="IPR010136">
    <property type="entry name" value="AGPR_type-2"/>
</dbReference>
<comment type="catalytic activity">
    <reaction evidence="6">
        <text>N-acetyl-L-glutamate 5-semialdehyde + phosphate + NADP(+) = N-acetyl-L-glutamyl 5-phosphate + NADPH + H(+)</text>
        <dbReference type="Rhea" id="RHEA:21588"/>
        <dbReference type="ChEBI" id="CHEBI:15378"/>
        <dbReference type="ChEBI" id="CHEBI:29123"/>
        <dbReference type="ChEBI" id="CHEBI:43474"/>
        <dbReference type="ChEBI" id="CHEBI:57783"/>
        <dbReference type="ChEBI" id="CHEBI:57936"/>
        <dbReference type="ChEBI" id="CHEBI:58349"/>
        <dbReference type="EC" id="1.2.1.38"/>
    </reaction>
</comment>
<gene>
    <name evidence="6 8" type="primary">argC</name>
    <name evidence="8" type="ORF">IAB67_01205</name>
</gene>
<comment type="pathway">
    <text evidence="6">Amino-acid biosynthesis; L-arginine biosynthesis; N(2)-acetyl-L-ornithine from L-glutamate: step 3/4.</text>
</comment>
<evidence type="ECO:0000256" key="5">
    <source>
        <dbReference type="ARBA" id="ARBA00023002"/>
    </source>
</evidence>
<dbReference type="Pfam" id="PF01118">
    <property type="entry name" value="Semialdhyde_dh"/>
    <property type="match status" value="1"/>
</dbReference>
<evidence type="ECO:0000313" key="9">
    <source>
        <dbReference type="Proteomes" id="UP000824073"/>
    </source>
</evidence>
<dbReference type="CDD" id="cd17896">
    <property type="entry name" value="AGPR_2_N"/>
    <property type="match status" value="1"/>
</dbReference>
<dbReference type="GO" id="GO:0005737">
    <property type="term" value="C:cytoplasm"/>
    <property type="evidence" value="ECO:0007669"/>
    <property type="project" value="UniProtKB-SubCell"/>
</dbReference>
<evidence type="ECO:0000313" key="8">
    <source>
        <dbReference type="EMBL" id="HIU42896.1"/>
    </source>
</evidence>
<evidence type="ECO:0000256" key="3">
    <source>
        <dbReference type="ARBA" id="ARBA00022605"/>
    </source>
</evidence>
<dbReference type="SUPFAM" id="SSF55347">
    <property type="entry name" value="Glyceraldehyde-3-phosphate dehydrogenase-like, C-terminal domain"/>
    <property type="match status" value="1"/>
</dbReference>
<protein>
    <recommendedName>
        <fullName evidence="6">N-acetyl-gamma-glutamyl-phosphate reductase</fullName>
        <shortName evidence="6">AGPR</shortName>
        <ecNumber evidence="6">1.2.1.38</ecNumber>
    </recommendedName>
    <alternativeName>
        <fullName evidence="6">N-acetyl-glutamate semialdehyde dehydrogenase</fullName>
        <shortName evidence="6">NAGSA dehydrogenase</shortName>
    </alternativeName>
</protein>
<dbReference type="GO" id="GO:0051287">
    <property type="term" value="F:NAD binding"/>
    <property type="evidence" value="ECO:0007669"/>
    <property type="project" value="InterPro"/>
</dbReference>
<dbReference type="NCBIfam" id="TIGR01851">
    <property type="entry name" value="argC_other"/>
    <property type="match status" value="1"/>
</dbReference>
<dbReference type="HAMAP" id="MF_01110">
    <property type="entry name" value="ArgC_type2"/>
    <property type="match status" value="1"/>
</dbReference>
<dbReference type="EMBL" id="DVMR01000013">
    <property type="protein sequence ID" value="HIU42896.1"/>
    <property type="molecule type" value="Genomic_DNA"/>
</dbReference>
<name>A0A9D1LL60_9CLOT</name>
<evidence type="ECO:0000256" key="6">
    <source>
        <dbReference type="HAMAP-Rule" id="MF_01110"/>
    </source>
</evidence>
<keyword evidence="1 6" id="KW-0963">Cytoplasm</keyword>
<dbReference type="Pfam" id="PF22698">
    <property type="entry name" value="Semialdhyde_dhC_1"/>
    <property type="match status" value="1"/>
</dbReference>
<comment type="similarity">
    <text evidence="6">Belongs to the NAGSA dehydrogenase family. Type 2 subfamily.</text>
</comment>
<dbReference type="AlphaFoldDB" id="A0A9D1LL60"/>
<dbReference type="GO" id="GO:0006526">
    <property type="term" value="P:L-arginine biosynthetic process"/>
    <property type="evidence" value="ECO:0007669"/>
    <property type="project" value="UniProtKB-UniRule"/>
</dbReference>
<dbReference type="Gene3D" id="3.40.50.720">
    <property type="entry name" value="NAD(P)-binding Rossmann-like Domain"/>
    <property type="match status" value="1"/>
</dbReference>
<dbReference type="PANTHER" id="PTHR32338">
    <property type="entry name" value="N-ACETYL-GAMMA-GLUTAMYL-PHOSPHATE REDUCTASE, CHLOROPLASTIC-RELATED-RELATED"/>
    <property type="match status" value="1"/>
</dbReference>
<sequence length="313" mass="33018">MHKVFIHGASGTTGLKLKERLEQRRDIELMLLGEDERKDPGKIREMLHGSDIAFLCLPDDAAREAMALAEGSAVRIIDASTAHRTQPGWAYGFPELSEAHRKAIAGGSRVAVPGCHASGLIALVYPLVQAGLLPADYPVVCHSVTGYSGGGKKMIAQYEAPDAVGLQSPRQYALGQNHKHLPEMQAVTGLAFPPVFNPIVSNFFSGMCVTVPLHTRLMPPGATPEKIHQVMQSAYSGAGFLNVLPLGGGETLADGFLPADTLCGTNQMNILVAGNDDRVLLAAQFDNLGKGASGAAVQCMNIMLGLDEAAGLA</sequence>
<dbReference type="SUPFAM" id="SSF51735">
    <property type="entry name" value="NAD(P)-binding Rossmann-fold domains"/>
    <property type="match status" value="1"/>
</dbReference>
<dbReference type="InterPro" id="IPR036291">
    <property type="entry name" value="NAD(P)-bd_dom_sf"/>
</dbReference>
<feature type="active site" evidence="6">
    <location>
        <position position="115"/>
    </location>
</feature>
<evidence type="ECO:0000256" key="2">
    <source>
        <dbReference type="ARBA" id="ARBA00022571"/>
    </source>
</evidence>
<reference evidence="8" key="1">
    <citation type="submission" date="2020-10" db="EMBL/GenBank/DDBJ databases">
        <authorList>
            <person name="Gilroy R."/>
        </authorList>
    </citation>
    <scope>NUCLEOTIDE SEQUENCE</scope>
    <source>
        <strain evidence="8">CHK191-8634</strain>
    </source>
</reference>
<proteinExistence type="inferred from homology"/>
<comment type="caution">
    <text evidence="8">The sequence shown here is derived from an EMBL/GenBank/DDBJ whole genome shotgun (WGS) entry which is preliminary data.</text>
</comment>
<dbReference type="InterPro" id="IPR058924">
    <property type="entry name" value="AGPR_dimerisation_dom"/>
</dbReference>
<keyword evidence="4 6" id="KW-0521">NADP</keyword>
<evidence type="ECO:0000256" key="1">
    <source>
        <dbReference type="ARBA" id="ARBA00022490"/>
    </source>
</evidence>
<keyword evidence="2 6" id="KW-0055">Arginine biosynthesis</keyword>
<keyword evidence="3 6" id="KW-0028">Amino-acid biosynthesis</keyword>
<dbReference type="InterPro" id="IPR050085">
    <property type="entry name" value="AGPR"/>
</dbReference>
<comment type="function">
    <text evidence="6">Catalyzes the NADPH-dependent reduction of N-acetyl-5-glutamyl phosphate to yield N-acetyl-L-glutamate 5-semialdehyde.</text>
</comment>
<organism evidence="8 9">
    <name type="scientific">Candidatus Ventrousia excrementavium</name>
    <dbReference type="NCBI Taxonomy" id="2840961"/>
    <lineage>
        <taxon>Bacteria</taxon>
        <taxon>Bacillati</taxon>
        <taxon>Bacillota</taxon>
        <taxon>Clostridia</taxon>
        <taxon>Eubacteriales</taxon>
        <taxon>Clostridiaceae</taxon>
        <taxon>Clostridiaceae incertae sedis</taxon>
        <taxon>Candidatus Ventrousia</taxon>
    </lineage>
</organism>
<dbReference type="GO" id="GO:0003942">
    <property type="term" value="F:N-acetyl-gamma-glutamyl-phosphate reductase activity"/>
    <property type="evidence" value="ECO:0007669"/>
    <property type="project" value="UniProtKB-UniRule"/>
</dbReference>
<dbReference type="PANTHER" id="PTHR32338:SF10">
    <property type="entry name" value="N-ACETYL-GAMMA-GLUTAMYL-PHOSPHATE REDUCTASE, CHLOROPLASTIC-RELATED"/>
    <property type="match status" value="1"/>
</dbReference>
<reference evidence="8" key="2">
    <citation type="journal article" date="2021" name="PeerJ">
        <title>Extensive microbial diversity within the chicken gut microbiome revealed by metagenomics and culture.</title>
        <authorList>
            <person name="Gilroy R."/>
            <person name="Ravi A."/>
            <person name="Getino M."/>
            <person name="Pursley I."/>
            <person name="Horton D.L."/>
            <person name="Alikhan N.F."/>
            <person name="Baker D."/>
            <person name="Gharbi K."/>
            <person name="Hall N."/>
            <person name="Watson M."/>
            <person name="Adriaenssens E.M."/>
            <person name="Foster-Nyarko E."/>
            <person name="Jarju S."/>
            <person name="Secka A."/>
            <person name="Antonio M."/>
            <person name="Oren A."/>
            <person name="Chaudhuri R.R."/>
            <person name="La Ragione R."/>
            <person name="Hildebrand F."/>
            <person name="Pallen M.J."/>
        </authorList>
    </citation>
    <scope>NUCLEOTIDE SEQUENCE</scope>
    <source>
        <strain evidence="8">CHK191-8634</strain>
    </source>
</reference>
<accession>A0A9D1LL60</accession>
<dbReference type="Gene3D" id="3.30.360.10">
    <property type="entry name" value="Dihydrodipicolinate Reductase, domain 2"/>
    <property type="match status" value="1"/>
</dbReference>
<feature type="domain" description="Semialdehyde dehydrogenase NAD-binding" evidence="7">
    <location>
        <begin position="3"/>
        <end position="103"/>
    </location>
</feature>